<protein>
    <submittedName>
        <fullName evidence="2">Uncharacterized protein</fullName>
    </submittedName>
</protein>
<sequence length="321" mass="35202">MVRGASLSSCFYLFIYSAGKGIRASLHSLFFKIVEGMEPDPFAWILEECRYSSPSDITTVEYGPYFGLSDSDSDINSDAAFQNPVNSTDVVILPALDISEDEEVFHTPPESRSTNASSDNCNNNDDPVIVDCEAVANSGRKSKRVKEEEENGVSKRLKAKAIEAPAMSDTDTEELLEWFKNSDPSPEGTPETEIQNLQNHGSNFEVGEGSVRVRVSSHEGRNLGKRVLPSWANPRVKGDEEAEIRETNLPPSVKGSVGDGERVEQEPVHPSTASGPSREKHDGVNDVDVLLQVGKDGDDEEEEKLICVSILEVAKKKWGPF</sequence>
<feature type="region of interest" description="Disordered" evidence="1">
    <location>
        <begin position="237"/>
        <end position="286"/>
    </location>
</feature>
<reference evidence="2 3" key="1">
    <citation type="journal article" date="2019" name="Genome Biol. Evol.">
        <title>Insights into the evolution of the New World diploid cottons (Gossypium, subgenus Houzingenia) based on genome sequencing.</title>
        <authorList>
            <person name="Grover C.E."/>
            <person name="Arick M.A. 2nd"/>
            <person name="Thrash A."/>
            <person name="Conover J.L."/>
            <person name="Sanders W.S."/>
            <person name="Peterson D.G."/>
            <person name="Frelichowski J.E."/>
            <person name="Scheffler J.A."/>
            <person name="Scheffler B.E."/>
            <person name="Wendel J.F."/>
        </authorList>
    </citation>
    <scope>NUCLEOTIDE SEQUENCE [LARGE SCALE GENOMIC DNA]</scope>
    <source>
        <strain evidence="2">5</strain>
        <tissue evidence="2">Leaf</tissue>
    </source>
</reference>
<dbReference type="Proteomes" id="UP000593579">
    <property type="component" value="Unassembled WGS sequence"/>
</dbReference>
<name>A0A7J9BX92_GOSGO</name>
<dbReference type="PANTHER" id="PTHR38221:SF1">
    <property type="entry name" value="OVULE PROTEIN"/>
    <property type="match status" value="1"/>
</dbReference>
<evidence type="ECO:0000256" key="1">
    <source>
        <dbReference type="SAM" id="MobiDB-lite"/>
    </source>
</evidence>
<proteinExistence type="predicted"/>
<dbReference type="AlphaFoldDB" id="A0A7J9BX92"/>
<keyword evidence="3" id="KW-1185">Reference proteome</keyword>
<dbReference type="EMBL" id="JABEZY010000006">
    <property type="protein sequence ID" value="MBA0740767.1"/>
    <property type="molecule type" value="Genomic_DNA"/>
</dbReference>
<evidence type="ECO:0000313" key="3">
    <source>
        <dbReference type="Proteomes" id="UP000593579"/>
    </source>
</evidence>
<feature type="compositionally biased region" description="Low complexity" evidence="1">
    <location>
        <begin position="113"/>
        <end position="126"/>
    </location>
</feature>
<organism evidence="2 3">
    <name type="scientific">Gossypium gossypioides</name>
    <name type="common">Mexican cotton</name>
    <name type="synonym">Selera gossypioides</name>
    <dbReference type="NCBI Taxonomy" id="34282"/>
    <lineage>
        <taxon>Eukaryota</taxon>
        <taxon>Viridiplantae</taxon>
        <taxon>Streptophyta</taxon>
        <taxon>Embryophyta</taxon>
        <taxon>Tracheophyta</taxon>
        <taxon>Spermatophyta</taxon>
        <taxon>Magnoliopsida</taxon>
        <taxon>eudicotyledons</taxon>
        <taxon>Gunneridae</taxon>
        <taxon>Pentapetalae</taxon>
        <taxon>rosids</taxon>
        <taxon>malvids</taxon>
        <taxon>Malvales</taxon>
        <taxon>Malvaceae</taxon>
        <taxon>Malvoideae</taxon>
        <taxon>Gossypium</taxon>
    </lineage>
</organism>
<dbReference type="PANTHER" id="PTHR38221">
    <property type="entry name" value="BNAA04G14260D PROTEIN"/>
    <property type="match status" value="1"/>
</dbReference>
<dbReference type="OrthoDB" id="988250at2759"/>
<feature type="region of interest" description="Disordered" evidence="1">
    <location>
        <begin position="103"/>
        <end position="126"/>
    </location>
</feature>
<comment type="caution">
    <text evidence="2">The sequence shown here is derived from an EMBL/GenBank/DDBJ whole genome shotgun (WGS) entry which is preliminary data.</text>
</comment>
<gene>
    <name evidence="2" type="ORF">Gogos_013956</name>
</gene>
<accession>A0A7J9BX92</accession>
<evidence type="ECO:0000313" key="2">
    <source>
        <dbReference type="EMBL" id="MBA0740767.1"/>
    </source>
</evidence>